<dbReference type="Pfam" id="PF00578">
    <property type="entry name" value="AhpC-TSA"/>
    <property type="match status" value="1"/>
</dbReference>
<protein>
    <submittedName>
        <fullName evidence="6">Redoxin domain-containing protein</fullName>
    </submittedName>
</protein>
<proteinExistence type="predicted"/>
<dbReference type="InterPro" id="IPR013766">
    <property type="entry name" value="Thioredoxin_domain"/>
</dbReference>
<keyword evidence="2" id="KW-0201">Cytochrome c-type biogenesis</keyword>
<dbReference type="InterPro" id="IPR050553">
    <property type="entry name" value="Thioredoxin_ResA/DsbE_sf"/>
</dbReference>
<dbReference type="PANTHER" id="PTHR42852:SF6">
    <property type="entry name" value="THIOL:DISULFIDE INTERCHANGE PROTEIN DSBE"/>
    <property type="match status" value="1"/>
</dbReference>
<dbReference type="EMBL" id="WIEZ01000019">
    <property type="protein sequence ID" value="NKM48901.1"/>
    <property type="molecule type" value="Genomic_DNA"/>
</dbReference>
<evidence type="ECO:0000313" key="6">
    <source>
        <dbReference type="EMBL" id="NKM48901.1"/>
    </source>
</evidence>
<reference evidence="6" key="1">
    <citation type="submission" date="2019-10" db="EMBL/GenBank/DDBJ databases">
        <title>Rhizobium leguminosarum symbiovar viciae collection.</title>
        <authorList>
            <person name="Boivin S."/>
            <person name="Lepetit M."/>
        </authorList>
    </citation>
    <scope>NUCLEOTIDE SEQUENCE</scope>
    <source>
        <strain evidence="6">L143</strain>
    </source>
</reference>
<dbReference type="GO" id="GO:0030313">
    <property type="term" value="C:cell envelope"/>
    <property type="evidence" value="ECO:0007669"/>
    <property type="project" value="UniProtKB-SubCell"/>
</dbReference>
<evidence type="ECO:0000256" key="2">
    <source>
        <dbReference type="ARBA" id="ARBA00022748"/>
    </source>
</evidence>
<dbReference type="GO" id="GO:0016209">
    <property type="term" value="F:antioxidant activity"/>
    <property type="evidence" value="ECO:0007669"/>
    <property type="project" value="InterPro"/>
</dbReference>
<dbReference type="RefSeq" id="WP_168277104.1">
    <property type="nucleotide sequence ID" value="NZ_WIEZ01000019.1"/>
</dbReference>
<gene>
    <name evidence="6" type="ORF">GFL91_29005</name>
</gene>
<evidence type="ECO:0000259" key="5">
    <source>
        <dbReference type="PROSITE" id="PS51352"/>
    </source>
</evidence>
<evidence type="ECO:0000256" key="4">
    <source>
        <dbReference type="ARBA" id="ARBA00023284"/>
    </source>
</evidence>
<accession>A0A8I2KLM7</accession>
<dbReference type="PANTHER" id="PTHR42852">
    <property type="entry name" value="THIOL:DISULFIDE INTERCHANGE PROTEIN DSBE"/>
    <property type="match status" value="1"/>
</dbReference>
<dbReference type="CDD" id="cd02966">
    <property type="entry name" value="TlpA_like_family"/>
    <property type="match status" value="1"/>
</dbReference>
<keyword evidence="4" id="KW-0676">Redox-active center</keyword>
<dbReference type="InterPro" id="IPR000866">
    <property type="entry name" value="AhpC/TSA"/>
</dbReference>
<dbReference type="InterPro" id="IPR036249">
    <property type="entry name" value="Thioredoxin-like_sf"/>
</dbReference>
<dbReference type="GO" id="GO:0017004">
    <property type="term" value="P:cytochrome complex assembly"/>
    <property type="evidence" value="ECO:0007669"/>
    <property type="project" value="UniProtKB-KW"/>
</dbReference>
<sequence>MTSNISIGSPAPSINAQHWLRGDPLSNFQLGKIYILDFFSTTCGYCGPVLSHLAQVQEEFSDMGVELIGVAANEEAETANEALAQVDKWVTKWLPNTKIRIGFDHSGEMAKHWLLASLSFHLPQAFIVGRDGSIAFIGDPDMPVLQTLAEYKGEQG</sequence>
<dbReference type="AlphaFoldDB" id="A0A8I2KLM7"/>
<evidence type="ECO:0000256" key="1">
    <source>
        <dbReference type="ARBA" id="ARBA00004196"/>
    </source>
</evidence>
<comment type="caution">
    <text evidence="6">The sequence shown here is derived from an EMBL/GenBank/DDBJ whole genome shotgun (WGS) entry which is preliminary data.</text>
</comment>
<dbReference type="InterPro" id="IPR017937">
    <property type="entry name" value="Thioredoxin_CS"/>
</dbReference>
<name>A0A8I2KLM7_RHILV</name>
<comment type="subcellular location">
    <subcellularLocation>
        <location evidence="1">Cell envelope</location>
    </subcellularLocation>
</comment>
<dbReference type="PROSITE" id="PS51352">
    <property type="entry name" value="THIOREDOXIN_2"/>
    <property type="match status" value="1"/>
</dbReference>
<dbReference type="Gene3D" id="3.40.30.10">
    <property type="entry name" value="Glutaredoxin"/>
    <property type="match status" value="1"/>
</dbReference>
<dbReference type="PROSITE" id="PS00194">
    <property type="entry name" value="THIOREDOXIN_1"/>
    <property type="match status" value="1"/>
</dbReference>
<dbReference type="SUPFAM" id="SSF52833">
    <property type="entry name" value="Thioredoxin-like"/>
    <property type="match status" value="1"/>
</dbReference>
<dbReference type="Proteomes" id="UP000662259">
    <property type="component" value="Unassembled WGS sequence"/>
</dbReference>
<keyword evidence="3" id="KW-1015">Disulfide bond</keyword>
<evidence type="ECO:0000313" key="7">
    <source>
        <dbReference type="Proteomes" id="UP000662259"/>
    </source>
</evidence>
<feature type="domain" description="Thioredoxin" evidence="5">
    <location>
        <begin position="5"/>
        <end position="154"/>
    </location>
</feature>
<evidence type="ECO:0000256" key="3">
    <source>
        <dbReference type="ARBA" id="ARBA00023157"/>
    </source>
</evidence>
<organism evidence="6 7">
    <name type="scientific">Rhizobium leguminosarum bv. viciae</name>
    <dbReference type="NCBI Taxonomy" id="387"/>
    <lineage>
        <taxon>Bacteria</taxon>
        <taxon>Pseudomonadati</taxon>
        <taxon>Pseudomonadota</taxon>
        <taxon>Alphaproteobacteria</taxon>
        <taxon>Hyphomicrobiales</taxon>
        <taxon>Rhizobiaceae</taxon>
        <taxon>Rhizobium/Agrobacterium group</taxon>
        <taxon>Rhizobium</taxon>
    </lineage>
</organism>
<dbReference type="GO" id="GO:0015036">
    <property type="term" value="F:disulfide oxidoreductase activity"/>
    <property type="evidence" value="ECO:0007669"/>
    <property type="project" value="UniProtKB-ARBA"/>
</dbReference>